<organism evidence="1 2">
    <name type="scientific">Smittium mucronatum</name>
    <dbReference type="NCBI Taxonomy" id="133383"/>
    <lineage>
        <taxon>Eukaryota</taxon>
        <taxon>Fungi</taxon>
        <taxon>Fungi incertae sedis</taxon>
        <taxon>Zoopagomycota</taxon>
        <taxon>Kickxellomycotina</taxon>
        <taxon>Harpellomycetes</taxon>
        <taxon>Harpellales</taxon>
        <taxon>Legeriomycetaceae</taxon>
        <taxon>Smittium</taxon>
    </lineage>
</organism>
<dbReference type="STRING" id="133383.A0A1R0GYX4"/>
<sequence>MTRGICSGEKGTSLIKFIVKKHKPYLYGNRFVVDTDAKSVLGILNKVDLPTDVAARWVAYLQMLDFDIVHIFSKENAVADALSWFSNEDMEVETLSIIKNTPKKTNLPEGRNEELLHVLRLELEGNTNSLDRQTLREVRNKMD</sequence>
<proteinExistence type="predicted"/>
<accession>A0A1R0GYX4</accession>
<gene>
    <name evidence="1" type="ORF">AYI68_g3782</name>
</gene>
<evidence type="ECO:0000313" key="1">
    <source>
        <dbReference type="EMBL" id="OLY82101.1"/>
    </source>
</evidence>
<name>A0A1R0GYX4_9FUNG</name>
<dbReference type="EMBL" id="LSSL01001915">
    <property type="protein sequence ID" value="OLY82101.1"/>
    <property type="molecule type" value="Genomic_DNA"/>
</dbReference>
<protein>
    <submittedName>
        <fullName evidence="1">Uncharacterized protein</fullName>
    </submittedName>
</protein>
<dbReference type="OrthoDB" id="3037028at2759"/>
<reference evidence="1 2" key="1">
    <citation type="journal article" date="2016" name="Mol. Biol. Evol.">
        <title>Genome-Wide Survey of Gut Fungi (Harpellales) Reveals the First Horizontally Transferred Ubiquitin Gene from a Mosquito Host.</title>
        <authorList>
            <person name="Wang Y."/>
            <person name="White M.M."/>
            <person name="Kvist S."/>
            <person name="Moncalvo J.M."/>
        </authorList>
    </citation>
    <scope>NUCLEOTIDE SEQUENCE [LARGE SCALE GENOMIC DNA]</scope>
    <source>
        <strain evidence="1 2">ALG-7-W6</strain>
    </source>
</reference>
<keyword evidence="2" id="KW-1185">Reference proteome</keyword>
<comment type="caution">
    <text evidence="1">The sequence shown here is derived from an EMBL/GenBank/DDBJ whole genome shotgun (WGS) entry which is preliminary data.</text>
</comment>
<dbReference type="AlphaFoldDB" id="A0A1R0GYX4"/>
<dbReference type="Proteomes" id="UP000187455">
    <property type="component" value="Unassembled WGS sequence"/>
</dbReference>
<evidence type="ECO:0000313" key="2">
    <source>
        <dbReference type="Proteomes" id="UP000187455"/>
    </source>
</evidence>